<reference evidence="3" key="1">
    <citation type="submission" date="2016-06" db="UniProtKB">
        <authorList>
            <consortium name="WormBaseParasite"/>
        </authorList>
    </citation>
    <scope>IDENTIFICATION</scope>
</reference>
<proteinExistence type="predicted"/>
<dbReference type="EMBL" id="UYRT01111506">
    <property type="protein sequence ID" value="VDN45654.1"/>
    <property type="molecule type" value="Genomic_DNA"/>
</dbReference>
<dbReference type="Gene3D" id="2.60.120.650">
    <property type="entry name" value="Cupin"/>
    <property type="match status" value="1"/>
</dbReference>
<dbReference type="WBParaSite" id="GPUH_0002654001-mRNA-1">
    <property type="protein sequence ID" value="GPUH_0002654001-mRNA-1"/>
    <property type="gene ID" value="GPUH_0002654001"/>
</dbReference>
<sequence>MLNFFNEVQDTPDPGPKTYICFGLYNAPHLASTPLHLDVSEAVNFLPLVRPPDFMSREEIREVLAVEKRLQLEGFDEEQKMRALRVPEKAGAIWKIFHPDDNEKLRAIINDWKKMRELNAAYLCRMKEM</sequence>
<accession>A0A183EZW9</accession>
<evidence type="ECO:0000313" key="2">
    <source>
        <dbReference type="Proteomes" id="UP000271098"/>
    </source>
</evidence>
<evidence type="ECO:0000313" key="3">
    <source>
        <dbReference type="WBParaSite" id="GPUH_0002654001-mRNA-1"/>
    </source>
</evidence>
<evidence type="ECO:0000313" key="1">
    <source>
        <dbReference type="EMBL" id="VDN45654.1"/>
    </source>
</evidence>
<gene>
    <name evidence="1" type="ORF">GPUH_LOCUS26506</name>
</gene>
<organism evidence="3">
    <name type="scientific">Gongylonema pulchrum</name>
    <dbReference type="NCBI Taxonomy" id="637853"/>
    <lineage>
        <taxon>Eukaryota</taxon>
        <taxon>Metazoa</taxon>
        <taxon>Ecdysozoa</taxon>
        <taxon>Nematoda</taxon>
        <taxon>Chromadorea</taxon>
        <taxon>Rhabditida</taxon>
        <taxon>Spirurina</taxon>
        <taxon>Spiruromorpha</taxon>
        <taxon>Spiruroidea</taxon>
        <taxon>Gongylonematidae</taxon>
        <taxon>Gongylonema</taxon>
    </lineage>
</organism>
<name>A0A183EZW9_9BILA</name>
<dbReference type="OrthoDB" id="1667110at2759"/>
<dbReference type="AlphaFoldDB" id="A0A183EZW9"/>
<reference evidence="1 2" key="2">
    <citation type="submission" date="2018-11" db="EMBL/GenBank/DDBJ databases">
        <authorList>
            <consortium name="Pathogen Informatics"/>
        </authorList>
    </citation>
    <scope>NUCLEOTIDE SEQUENCE [LARGE SCALE GENOMIC DNA]</scope>
</reference>
<protein>
    <submittedName>
        <fullName evidence="3">JmjC domain-containing protein</fullName>
    </submittedName>
</protein>
<keyword evidence="2" id="KW-1185">Reference proteome</keyword>
<dbReference type="Proteomes" id="UP000271098">
    <property type="component" value="Unassembled WGS sequence"/>
</dbReference>